<evidence type="ECO:0000313" key="2">
    <source>
        <dbReference type="EMBL" id="KAF9491854.1"/>
    </source>
</evidence>
<proteinExistence type="predicted"/>
<reference evidence="2" key="1">
    <citation type="submission" date="2020-11" db="EMBL/GenBank/DDBJ databases">
        <authorList>
            <consortium name="DOE Joint Genome Institute"/>
            <person name="Ahrendt S."/>
            <person name="Riley R."/>
            <person name="Andreopoulos W."/>
            <person name="Labutti K."/>
            <person name="Pangilinan J."/>
            <person name="Ruiz-Duenas F.J."/>
            <person name="Barrasa J.M."/>
            <person name="Sanchez-Garcia M."/>
            <person name="Camarero S."/>
            <person name="Miyauchi S."/>
            <person name="Serrano A."/>
            <person name="Linde D."/>
            <person name="Babiker R."/>
            <person name="Drula E."/>
            <person name="Ayuso-Fernandez I."/>
            <person name="Pacheco R."/>
            <person name="Padilla G."/>
            <person name="Ferreira P."/>
            <person name="Barriuso J."/>
            <person name="Kellner H."/>
            <person name="Castanera R."/>
            <person name="Alfaro M."/>
            <person name="Ramirez L."/>
            <person name="Pisabarro A.G."/>
            <person name="Kuo A."/>
            <person name="Tritt A."/>
            <person name="Lipzen A."/>
            <person name="He G."/>
            <person name="Yan M."/>
            <person name="Ng V."/>
            <person name="Cullen D."/>
            <person name="Martin F."/>
            <person name="Rosso M.-N."/>
            <person name="Henrissat B."/>
            <person name="Hibbett D."/>
            <person name="Martinez A.T."/>
            <person name="Grigoriev I.V."/>
        </authorList>
    </citation>
    <scope>NUCLEOTIDE SEQUENCE</scope>
    <source>
        <strain evidence="2">ATCC 90797</strain>
    </source>
</reference>
<dbReference type="Pfam" id="PF06985">
    <property type="entry name" value="HET"/>
    <property type="match status" value="1"/>
</dbReference>
<dbReference type="PANTHER" id="PTHR33112">
    <property type="entry name" value="DOMAIN PROTEIN, PUTATIVE-RELATED"/>
    <property type="match status" value="1"/>
</dbReference>
<feature type="domain" description="Heterokaryon incompatibility" evidence="1">
    <location>
        <begin position="224"/>
        <end position="376"/>
    </location>
</feature>
<sequence length="720" mass="81569">MIERSFNLSYCSPCSTRVQNSPLEFGSMLPTSDDGFVSKVSHPLCGNCRSIFATIPFNIPGRYEGEHHLTVRDLEESAGNDCQLCIIALNYATHETLESWRCSDLNASPTPIRWSIGFSQKWPDFFTMRWMKSDFLDVSLSFEEIEEGTQIAPPATGTSHSTGSEDALTCARRWLTDCTTTHEQCRALTSKGWLPTRLIHVGREANATTLRLCLRAEIPDESTYMTLSHCWGSPAQDQLKLLQHNFEELRHQIPFGKLPKTWVDAITITRAMGCEYLWIDSLCIIQDSVDDWRRECSIMGLVYKNGWCSIAASAAKNGSEGCFMSRHPTCFQPLIIEVESTQISTVYSCSARRFHVNRLAQDVESPLYQRGWVIQEWFLAPRILFFARQMIHWECASGAASEAHPTVNKSKSALSFTTKLRARYERAPMSVERCLEEWQNLVQVYMSTRLTMARDKLPAFSGIAREFYDQLVAASPSPCPRYLAGVWTPLLAVQLLWKADSGNRQCQTAYRAPSWSWASVDGSISSPIDSISRRTSKHTIINVLHAEVSAAGEDPFQEVSSGFIRVEGWLWKISKGAIPHQEGESPKLNLQLAFDVDGVKSAKKPLEEDVFLLPVIVDPDDTWMALYVWGILLNKYGETPGHFKRVGFLGLNDGGSKRHKMRERQFHPIFEPVLELYGRYFPCIELMRGDEGCISSRRDRRFPSNDTFRLGSHLCTIDIF</sequence>
<protein>
    <submittedName>
        <fullName evidence="2">HET-domain-containing protein</fullName>
    </submittedName>
</protein>
<accession>A0A9P5ZQ14</accession>
<dbReference type="EMBL" id="MU154611">
    <property type="protein sequence ID" value="KAF9491854.1"/>
    <property type="molecule type" value="Genomic_DNA"/>
</dbReference>
<gene>
    <name evidence="2" type="ORF">BDN71DRAFT_1278495</name>
</gene>
<dbReference type="PANTHER" id="PTHR33112:SF16">
    <property type="entry name" value="HETEROKARYON INCOMPATIBILITY DOMAIN-CONTAINING PROTEIN"/>
    <property type="match status" value="1"/>
</dbReference>
<name>A0A9P5ZQ14_PLEER</name>
<dbReference type="AlphaFoldDB" id="A0A9P5ZQ14"/>
<dbReference type="InterPro" id="IPR010730">
    <property type="entry name" value="HET"/>
</dbReference>
<evidence type="ECO:0000313" key="3">
    <source>
        <dbReference type="Proteomes" id="UP000807025"/>
    </source>
</evidence>
<dbReference type="Proteomes" id="UP000807025">
    <property type="component" value="Unassembled WGS sequence"/>
</dbReference>
<comment type="caution">
    <text evidence="2">The sequence shown here is derived from an EMBL/GenBank/DDBJ whole genome shotgun (WGS) entry which is preliminary data.</text>
</comment>
<evidence type="ECO:0000259" key="1">
    <source>
        <dbReference type="Pfam" id="PF06985"/>
    </source>
</evidence>
<organism evidence="2 3">
    <name type="scientific">Pleurotus eryngii</name>
    <name type="common">Boletus of the steppes</name>
    <dbReference type="NCBI Taxonomy" id="5323"/>
    <lineage>
        <taxon>Eukaryota</taxon>
        <taxon>Fungi</taxon>
        <taxon>Dikarya</taxon>
        <taxon>Basidiomycota</taxon>
        <taxon>Agaricomycotina</taxon>
        <taxon>Agaricomycetes</taxon>
        <taxon>Agaricomycetidae</taxon>
        <taxon>Agaricales</taxon>
        <taxon>Pleurotineae</taxon>
        <taxon>Pleurotaceae</taxon>
        <taxon>Pleurotus</taxon>
    </lineage>
</organism>
<keyword evidence="3" id="KW-1185">Reference proteome</keyword>
<dbReference type="OrthoDB" id="5125733at2759"/>